<feature type="chain" id="PRO_5016597805" evidence="4">
    <location>
        <begin position="26"/>
        <end position="375"/>
    </location>
</feature>
<dbReference type="STRING" id="157652.A0A371GJ27"/>
<dbReference type="Pfam" id="PF00657">
    <property type="entry name" value="Lipase_GDSL"/>
    <property type="match status" value="1"/>
</dbReference>
<dbReference type="InterPro" id="IPR001087">
    <property type="entry name" value="GDSL"/>
</dbReference>
<organism evidence="5 6">
    <name type="scientific">Mucuna pruriens</name>
    <name type="common">Velvet bean</name>
    <name type="synonym">Dolichos pruriens</name>
    <dbReference type="NCBI Taxonomy" id="157652"/>
    <lineage>
        <taxon>Eukaryota</taxon>
        <taxon>Viridiplantae</taxon>
        <taxon>Streptophyta</taxon>
        <taxon>Embryophyta</taxon>
        <taxon>Tracheophyta</taxon>
        <taxon>Spermatophyta</taxon>
        <taxon>Magnoliopsida</taxon>
        <taxon>eudicotyledons</taxon>
        <taxon>Gunneridae</taxon>
        <taxon>Pentapetalae</taxon>
        <taxon>rosids</taxon>
        <taxon>fabids</taxon>
        <taxon>Fabales</taxon>
        <taxon>Fabaceae</taxon>
        <taxon>Papilionoideae</taxon>
        <taxon>50 kb inversion clade</taxon>
        <taxon>NPAAA clade</taxon>
        <taxon>indigoferoid/millettioid clade</taxon>
        <taxon>Phaseoleae</taxon>
        <taxon>Mucuna</taxon>
    </lineage>
</organism>
<comment type="similarity">
    <text evidence="1">Belongs to the 'GDSL' lipolytic enzyme family.</text>
</comment>
<dbReference type="GO" id="GO:0016788">
    <property type="term" value="F:hydrolase activity, acting on ester bonds"/>
    <property type="evidence" value="ECO:0007669"/>
    <property type="project" value="InterPro"/>
</dbReference>
<keyword evidence="4" id="KW-0732">Signal</keyword>
<evidence type="ECO:0000313" key="5">
    <source>
        <dbReference type="EMBL" id="RDX90557.1"/>
    </source>
</evidence>
<evidence type="ECO:0000256" key="3">
    <source>
        <dbReference type="ARBA" id="ARBA00022963"/>
    </source>
</evidence>
<accession>A0A371GJ27</accession>
<keyword evidence="3" id="KW-0443">Lipid metabolism</keyword>
<keyword evidence="6" id="KW-1185">Reference proteome</keyword>
<protein>
    <submittedName>
        <fullName evidence="5">GDSL esterase/lipase</fullName>
    </submittedName>
</protein>
<dbReference type="GO" id="GO:0016042">
    <property type="term" value="P:lipid catabolic process"/>
    <property type="evidence" value="ECO:0007669"/>
    <property type="project" value="UniProtKB-KW"/>
</dbReference>
<evidence type="ECO:0000256" key="4">
    <source>
        <dbReference type="SAM" id="SignalP"/>
    </source>
</evidence>
<dbReference type="InterPro" id="IPR036514">
    <property type="entry name" value="SGNH_hydro_sf"/>
</dbReference>
<gene>
    <name evidence="5" type="ORF">CR513_27570</name>
</gene>
<dbReference type="EMBL" id="QJKJ01005369">
    <property type="protein sequence ID" value="RDX90557.1"/>
    <property type="molecule type" value="Genomic_DNA"/>
</dbReference>
<dbReference type="PANTHER" id="PTHR45648:SF7">
    <property type="entry name" value="OS12G0126100 PROTEIN"/>
    <property type="match status" value="1"/>
</dbReference>
<proteinExistence type="inferred from homology"/>
<dbReference type="AlphaFoldDB" id="A0A371GJ27"/>
<evidence type="ECO:0000256" key="1">
    <source>
        <dbReference type="ARBA" id="ARBA00008668"/>
    </source>
</evidence>
<evidence type="ECO:0000256" key="2">
    <source>
        <dbReference type="ARBA" id="ARBA00022801"/>
    </source>
</evidence>
<keyword evidence="3" id="KW-0442">Lipid degradation</keyword>
<dbReference type="OrthoDB" id="1600564at2759"/>
<name>A0A371GJ27_MUCPR</name>
<keyword evidence="2" id="KW-0378">Hydrolase</keyword>
<comment type="caution">
    <text evidence="5">The sequence shown here is derived from an EMBL/GenBank/DDBJ whole genome shotgun (WGS) entry which is preliminary data.</text>
</comment>
<sequence length="375" mass="41975">MRRRFVFHSLPAIVLLMGILSMVHGQYTDAPTATANVKNGSHASALYVLGDSSVDCGDNTLFYPLLHGRLSLYPCNGSDATLLPQLLAEKIGLTSIRPFYRQNGTLEEVLGGLNFGSTQAKIMNQGSYSHQSLNQQLRQVSETMQLLQLQLREDTALQFTKSSIFFLSFGKEDYIDQFFHNSSSQMFQHSTQYFATILVKQMANAARYLYDANARKIICLGILPLGCTPRMAWELNRTSVGYYNGNGCVEHVNELVFEYNRLLDEQIAKLNMEFSDAHIVFCDVYNGTMEIINEPRLYGFEDVKSACCGLGLNGAMIGCISMDMACDQASTHVWWDLFNPTQAVNKILADAIWSGQPIPNLCRPVTIHELVNMKV</sequence>
<dbReference type="Gene3D" id="3.40.50.1110">
    <property type="entry name" value="SGNH hydrolase"/>
    <property type="match status" value="1"/>
</dbReference>
<evidence type="ECO:0000313" key="6">
    <source>
        <dbReference type="Proteomes" id="UP000257109"/>
    </source>
</evidence>
<dbReference type="PANTHER" id="PTHR45648">
    <property type="entry name" value="GDSL LIPASE/ACYLHYDROLASE FAMILY PROTEIN (AFU_ORTHOLOGUE AFUA_4G14700)"/>
    <property type="match status" value="1"/>
</dbReference>
<feature type="signal peptide" evidence="4">
    <location>
        <begin position="1"/>
        <end position="25"/>
    </location>
</feature>
<dbReference type="InterPro" id="IPR051058">
    <property type="entry name" value="GDSL_Est/Lipase"/>
</dbReference>
<dbReference type="Proteomes" id="UP000257109">
    <property type="component" value="Unassembled WGS sequence"/>
</dbReference>
<reference evidence="5" key="1">
    <citation type="submission" date="2018-05" db="EMBL/GenBank/DDBJ databases">
        <title>Draft genome of Mucuna pruriens seed.</title>
        <authorList>
            <person name="Nnadi N.E."/>
            <person name="Vos R."/>
            <person name="Hasami M.H."/>
            <person name="Devisetty U.K."/>
            <person name="Aguiy J.C."/>
        </authorList>
    </citation>
    <scope>NUCLEOTIDE SEQUENCE [LARGE SCALE GENOMIC DNA]</scope>
    <source>
        <strain evidence="5">JCA_2017</strain>
    </source>
</reference>